<feature type="chain" id="PRO_5030688746" evidence="7">
    <location>
        <begin position="18"/>
        <end position="404"/>
    </location>
</feature>
<feature type="transmembrane region" description="Helical" evidence="6">
    <location>
        <begin position="216"/>
        <end position="234"/>
    </location>
</feature>
<evidence type="ECO:0000256" key="6">
    <source>
        <dbReference type="SAM" id="Phobius"/>
    </source>
</evidence>
<protein>
    <submittedName>
        <fullName evidence="8">Uncharacterized protein</fullName>
    </submittedName>
</protein>
<dbReference type="AlphaFoldDB" id="A0A7S3I8L9"/>
<name>A0A7S3I8L9_9CILI</name>
<evidence type="ECO:0000256" key="5">
    <source>
        <dbReference type="ARBA" id="ARBA00023136"/>
    </source>
</evidence>
<keyword evidence="3 6" id="KW-0812">Transmembrane</keyword>
<dbReference type="Pfam" id="PF03348">
    <property type="entry name" value="Serinc"/>
    <property type="match status" value="1"/>
</dbReference>
<dbReference type="EMBL" id="HBIF01000136">
    <property type="protein sequence ID" value="CAE0316850.1"/>
    <property type="molecule type" value="Transcribed_RNA"/>
</dbReference>
<gene>
    <name evidence="8" type="ORF">FSAL1345_LOCUS119</name>
</gene>
<proteinExistence type="inferred from homology"/>
<feature type="transmembrane region" description="Helical" evidence="6">
    <location>
        <begin position="183"/>
        <end position="209"/>
    </location>
</feature>
<dbReference type="PANTHER" id="PTHR10383">
    <property type="entry name" value="SERINE INCORPORATOR"/>
    <property type="match status" value="1"/>
</dbReference>
<reference evidence="8" key="1">
    <citation type="submission" date="2021-01" db="EMBL/GenBank/DDBJ databases">
        <authorList>
            <person name="Corre E."/>
            <person name="Pelletier E."/>
            <person name="Niang G."/>
            <person name="Scheremetjew M."/>
            <person name="Finn R."/>
            <person name="Kale V."/>
            <person name="Holt S."/>
            <person name="Cochrane G."/>
            <person name="Meng A."/>
            <person name="Brown T."/>
            <person name="Cohen L."/>
        </authorList>
    </citation>
    <scope>NUCLEOTIDE SEQUENCE</scope>
</reference>
<evidence type="ECO:0000256" key="3">
    <source>
        <dbReference type="ARBA" id="ARBA00022692"/>
    </source>
</evidence>
<feature type="transmembrane region" description="Helical" evidence="6">
    <location>
        <begin position="45"/>
        <end position="65"/>
    </location>
</feature>
<feature type="transmembrane region" description="Helical" evidence="6">
    <location>
        <begin position="340"/>
        <end position="360"/>
    </location>
</feature>
<organism evidence="8">
    <name type="scientific">Fabrea salina</name>
    <dbReference type="NCBI Taxonomy" id="342563"/>
    <lineage>
        <taxon>Eukaryota</taxon>
        <taxon>Sar</taxon>
        <taxon>Alveolata</taxon>
        <taxon>Ciliophora</taxon>
        <taxon>Postciliodesmatophora</taxon>
        <taxon>Heterotrichea</taxon>
        <taxon>Heterotrichida</taxon>
        <taxon>Fabreidae</taxon>
        <taxon>Fabrea</taxon>
    </lineage>
</organism>
<feature type="transmembrane region" description="Helical" evidence="6">
    <location>
        <begin position="279"/>
        <end position="298"/>
    </location>
</feature>
<keyword evidence="5 6" id="KW-0472">Membrane</keyword>
<accession>A0A7S3I8L9</accession>
<feature type="transmembrane region" description="Helical" evidence="6">
    <location>
        <begin position="240"/>
        <end position="258"/>
    </location>
</feature>
<keyword evidence="4 6" id="KW-1133">Transmembrane helix</keyword>
<comment type="subcellular location">
    <subcellularLocation>
        <location evidence="1">Membrane</location>
        <topology evidence="1">Multi-pass membrane protein</topology>
    </subcellularLocation>
</comment>
<comment type="similarity">
    <text evidence="2">Belongs to the TDE1 family.</text>
</comment>
<dbReference type="InterPro" id="IPR005016">
    <property type="entry name" value="TDE1/TMS"/>
</dbReference>
<dbReference type="GO" id="GO:0016020">
    <property type="term" value="C:membrane"/>
    <property type="evidence" value="ECO:0007669"/>
    <property type="project" value="UniProtKB-SubCell"/>
</dbReference>
<keyword evidence="7" id="KW-0732">Signal</keyword>
<evidence type="ECO:0000256" key="2">
    <source>
        <dbReference type="ARBA" id="ARBA00006665"/>
    </source>
</evidence>
<feature type="transmembrane region" description="Helical" evidence="6">
    <location>
        <begin position="140"/>
        <end position="163"/>
    </location>
</feature>
<evidence type="ECO:0000256" key="7">
    <source>
        <dbReference type="SAM" id="SignalP"/>
    </source>
</evidence>
<feature type="transmembrane region" description="Helical" evidence="6">
    <location>
        <begin position="116"/>
        <end position="133"/>
    </location>
</feature>
<evidence type="ECO:0000313" key="8">
    <source>
        <dbReference type="EMBL" id="CAE0316850.1"/>
    </source>
</evidence>
<feature type="signal peptide" evidence="7">
    <location>
        <begin position="1"/>
        <end position="17"/>
    </location>
</feature>
<dbReference type="PANTHER" id="PTHR10383:SF9">
    <property type="entry name" value="SERINE INCORPORATOR, ISOFORM F"/>
    <property type="match status" value="1"/>
</dbReference>
<feature type="transmembrane region" description="Helical" evidence="6">
    <location>
        <begin position="86"/>
        <end position="104"/>
    </location>
</feature>
<sequence>MIALISEILCCSGSAACSCICGVCQRRFGTNWQQQVKLGYIGLSLAYFGLGVLSIAVGPSINLKLAEVDCDNEDEKCFGKNTVHRISFALGSFHILMIVVSLVGGKFQEVLEQGCWFLKFLSIFALLFLSFFIPNKYFDWFFICSILFGIGFLLSQTIILIDFAYKWNESWVENYENNLQSSFWPFCLITATGVLWVMVSITTLANFIYFQCESSVIITLIVLVISVGLAVLSSSSWIEHGSLLTSSFLAFALNYLNFSALASQPEDICNSWETSDQNYILITVDLGLSLVTLVYFAFKPEDTQEEPALPMLEMAQLSGSPTSPYSNSSDSKQKTSESAAQFHTLMMAFGMSIGLLLSNWGLEGGWRSYMSFGVRESQVLLISLLFLWSLLAPKCCPERDFDLN</sequence>
<evidence type="ECO:0000256" key="4">
    <source>
        <dbReference type="ARBA" id="ARBA00022989"/>
    </source>
</evidence>
<evidence type="ECO:0000256" key="1">
    <source>
        <dbReference type="ARBA" id="ARBA00004141"/>
    </source>
</evidence>